<dbReference type="InterPro" id="IPR036426">
    <property type="entry name" value="Bulb-type_lectin_dom_sf"/>
</dbReference>
<dbReference type="Pfam" id="PF01453">
    <property type="entry name" value="B_lectin"/>
    <property type="match status" value="1"/>
</dbReference>
<comment type="similarity">
    <text evidence="18">Belongs to the protein kinase superfamily. Ser/Thr protein kinase family.</text>
</comment>
<evidence type="ECO:0000256" key="1">
    <source>
        <dbReference type="ARBA" id="ARBA00004251"/>
    </source>
</evidence>
<dbReference type="Pfam" id="PF08276">
    <property type="entry name" value="PAN_2"/>
    <property type="match status" value="1"/>
</dbReference>
<keyword evidence="24" id="KW-1185">Reference proteome</keyword>
<evidence type="ECO:0000256" key="7">
    <source>
        <dbReference type="ARBA" id="ARBA00022734"/>
    </source>
</evidence>
<dbReference type="GO" id="GO:0030246">
    <property type="term" value="F:carbohydrate binding"/>
    <property type="evidence" value="ECO:0007669"/>
    <property type="project" value="UniProtKB-KW"/>
</dbReference>
<dbReference type="GO" id="GO:0048544">
    <property type="term" value="P:recognition of pollen"/>
    <property type="evidence" value="ECO:0007669"/>
    <property type="project" value="InterPro"/>
</dbReference>
<dbReference type="InterPro" id="IPR011009">
    <property type="entry name" value="Kinase-like_dom_sf"/>
</dbReference>
<organism evidence="23 24">
    <name type="scientific">Rosa chinensis</name>
    <name type="common">China rose</name>
    <dbReference type="NCBI Taxonomy" id="74649"/>
    <lineage>
        <taxon>Eukaryota</taxon>
        <taxon>Viridiplantae</taxon>
        <taxon>Streptophyta</taxon>
        <taxon>Embryophyta</taxon>
        <taxon>Tracheophyta</taxon>
        <taxon>Spermatophyta</taxon>
        <taxon>Magnoliopsida</taxon>
        <taxon>eudicotyledons</taxon>
        <taxon>Gunneridae</taxon>
        <taxon>Pentapetalae</taxon>
        <taxon>rosids</taxon>
        <taxon>fabids</taxon>
        <taxon>Rosales</taxon>
        <taxon>Rosaceae</taxon>
        <taxon>Rosoideae</taxon>
        <taxon>Rosoideae incertae sedis</taxon>
        <taxon>Rosa</taxon>
    </lineage>
</organism>
<dbReference type="GO" id="GO:0004674">
    <property type="term" value="F:protein serine/threonine kinase activity"/>
    <property type="evidence" value="ECO:0007669"/>
    <property type="project" value="UniProtKB-KW"/>
</dbReference>
<dbReference type="PANTHER" id="PTHR27002">
    <property type="entry name" value="RECEPTOR-LIKE SERINE/THREONINE-PROTEIN KINASE SD1-8"/>
    <property type="match status" value="1"/>
</dbReference>
<evidence type="ECO:0000256" key="11">
    <source>
        <dbReference type="ARBA" id="ARBA00022989"/>
    </source>
</evidence>
<keyword evidence="4 18" id="KW-0808">Transferase</keyword>
<evidence type="ECO:0000259" key="22">
    <source>
        <dbReference type="PROSITE" id="PS50948"/>
    </source>
</evidence>
<dbReference type="GO" id="GO:0106310">
    <property type="term" value="F:protein serine kinase activity"/>
    <property type="evidence" value="ECO:0007669"/>
    <property type="project" value="RHEA"/>
</dbReference>
<keyword evidence="14" id="KW-0675">Receptor</keyword>
<evidence type="ECO:0000256" key="16">
    <source>
        <dbReference type="ARBA" id="ARBA00047899"/>
    </source>
</evidence>
<dbReference type="PROSITE" id="PS00108">
    <property type="entry name" value="PROTEIN_KINASE_ST"/>
    <property type="match status" value="1"/>
</dbReference>
<dbReference type="InterPro" id="IPR000858">
    <property type="entry name" value="S_locus_glycoprot_dom"/>
</dbReference>
<comment type="catalytic activity">
    <reaction evidence="16 18">
        <text>L-threonyl-[protein] + ATP = O-phospho-L-threonyl-[protein] + ADP + H(+)</text>
        <dbReference type="Rhea" id="RHEA:46608"/>
        <dbReference type="Rhea" id="RHEA-COMP:11060"/>
        <dbReference type="Rhea" id="RHEA-COMP:11605"/>
        <dbReference type="ChEBI" id="CHEBI:15378"/>
        <dbReference type="ChEBI" id="CHEBI:30013"/>
        <dbReference type="ChEBI" id="CHEBI:30616"/>
        <dbReference type="ChEBI" id="CHEBI:61977"/>
        <dbReference type="ChEBI" id="CHEBI:456216"/>
        <dbReference type="EC" id="2.7.11.1"/>
    </reaction>
</comment>
<evidence type="ECO:0000256" key="8">
    <source>
        <dbReference type="ARBA" id="ARBA00022741"/>
    </source>
</evidence>
<dbReference type="Gene3D" id="2.90.10.10">
    <property type="entry name" value="Bulb-type lectin domain"/>
    <property type="match status" value="1"/>
</dbReference>
<keyword evidence="11" id="KW-1133">Transmembrane helix</keyword>
<evidence type="ECO:0000256" key="3">
    <source>
        <dbReference type="ARBA" id="ARBA00022527"/>
    </source>
</evidence>
<evidence type="ECO:0000256" key="5">
    <source>
        <dbReference type="ARBA" id="ARBA00022692"/>
    </source>
</evidence>
<dbReference type="SUPFAM" id="SSF51110">
    <property type="entry name" value="alpha-D-mannose-specific plant lectins"/>
    <property type="match status" value="1"/>
</dbReference>
<feature type="domain" description="Protein kinase" evidence="20">
    <location>
        <begin position="474"/>
        <end position="751"/>
    </location>
</feature>
<dbReference type="GO" id="GO:0005886">
    <property type="term" value="C:plasma membrane"/>
    <property type="evidence" value="ECO:0007669"/>
    <property type="project" value="UniProtKB-SubCell"/>
</dbReference>
<dbReference type="AlphaFoldDB" id="A0A2P6QB88"/>
<evidence type="ECO:0000256" key="19">
    <source>
        <dbReference type="SAM" id="SignalP"/>
    </source>
</evidence>
<keyword evidence="7" id="KW-0430">Lectin</keyword>
<comment type="caution">
    <text evidence="23">The sequence shown here is derived from an EMBL/GenBank/DDBJ whole genome shotgun (WGS) entry which is preliminary data.</text>
</comment>
<dbReference type="Proteomes" id="UP000238479">
    <property type="component" value="Chromosome 5"/>
</dbReference>
<keyword evidence="6 19" id="KW-0732">Signal</keyword>
<evidence type="ECO:0000256" key="14">
    <source>
        <dbReference type="ARBA" id="ARBA00023170"/>
    </source>
</evidence>
<dbReference type="STRING" id="74649.A0A2P6QB88"/>
<dbReference type="FunFam" id="1.10.510.10:FF:000060">
    <property type="entry name" value="G-type lectin S-receptor-like serine/threonine-protein kinase"/>
    <property type="match status" value="1"/>
</dbReference>
<dbReference type="PROSITE" id="PS50927">
    <property type="entry name" value="BULB_LECTIN"/>
    <property type="match status" value="1"/>
</dbReference>
<keyword evidence="12" id="KW-0472">Membrane</keyword>
<dbReference type="FunFam" id="3.30.200.20:FF:000330">
    <property type="entry name" value="G-type lectin S-receptor-like serine/threonine-protein kinase At4g03230"/>
    <property type="match status" value="1"/>
</dbReference>
<dbReference type="InterPro" id="IPR001480">
    <property type="entry name" value="Bulb-type_lectin_dom"/>
</dbReference>
<feature type="domain" description="Bulb-type lectin" evidence="21">
    <location>
        <begin position="27"/>
        <end position="150"/>
    </location>
</feature>
<evidence type="ECO:0000256" key="10">
    <source>
        <dbReference type="ARBA" id="ARBA00022840"/>
    </source>
</evidence>
<proteinExistence type="inferred from homology"/>
<dbReference type="InterPro" id="IPR024171">
    <property type="entry name" value="SRK-like_kinase"/>
</dbReference>
<evidence type="ECO:0000256" key="17">
    <source>
        <dbReference type="ARBA" id="ARBA00048679"/>
    </source>
</evidence>
<dbReference type="Pfam" id="PF11883">
    <property type="entry name" value="DUF3403"/>
    <property type="match status" value="1"/>
</dbReference>
<evidence type="ECO:0000256" key="13">
    <source>
        <dbReference type="ARBA" id="ARBA00023157"/>
    </source>
</evidence>
<dbReference type="SMART" id="SM00108">
    <property type="entry name" value="B_lectin"/>
    <property type="match status" value="1"/>
</dbReference>
<evidence type="ECO:0000256" key="9">
    <source>
        <dbReference type="ARBA" id="ARBA00022777"/>
    </source>
</evidence>
<dbReference type="PANTHER" id="PTHR27002:SF1095">
    <property type="entry name" value="G-TYPE LECTIN S-RECEPTOR-LIKE SERINE_THREONINE-PROTEIN KINASE RKS1"/>
    <property type="match status" value="1"/>
</dbReference>
<evidence type="ECO:0000256" key="6">
    <source>
        <dbReference type="ARBA" id="ARBA00022729"/>
    </source>
</evidence>
<dbReference type="Pfam" id="PF07714">
    <property type="entry name" value="PK_Tyr_Ser-Thr"/>
    <property type="match status" value="1"/>
</dbReference>
<keyword evidence="9 18" id="KW-0418">Kinase</keyword>
<dbReference type="SMART" id="SM00473">
    <property type="entry name" value="PAN_AP"/>
    <property type="match status" value="1"/>
</dbReference>
<keyword evidence="10 18" id="KW-0067">ATP-binding</keyword>
<evidence type="ECO:0000256" key="2">
    <source>
        <dbReference type="ARBA" id="ARBA00022475"/>
    </source>
</evidence>
<keyword evidence="13" id="KW-1015">Disulfide bond</keyword>
<feature type="signal peptide" evidence="19">
    <location>
        <begin position="1"/>
        <end position="23"/>
    </location>
</feature>
<dbReference type="CDD" id="cd01098">
    <property type="entry name" value="PAN_AP_plant"/>
    <property type="match status" value="1"/>
</dbReference>
<sequence>MSSIIEAFIKILLLFLLLPSSICQLSLDALKPDHPIRDGDVLVSSTQIFALGFFSPGNPQHRYVGVWYNKVPEQTIVWVANRDNPVNDSYGVLSINGDGGLVIHGKDPSTPLWSANVTLSSPYNFTAKLLDTGNLVLLENGSQRVVWEGFDYPSDTMLYFMKMGLNRRSGLECHLTSWKSKDDPGTGSYTYGIDPMGFPQLFLHKGREASWRAGPWIGDRLSALPVMTATIYNTSFVNNEDEITLVFAVAKDSLITRVVIDESGILQVFVWNDQWIKFSSHPTEWCDYYGQCGPNTNCDSEKDYKLACTCLPGFESKSPSLSVGKTGCIRKAGASTCQNGEGFVKVARVKLPDSSTAHVNMSMSLEECKQKCLMDCSCSAYTSADDRGGGIGCVTWHGDLMDMRTFSDFGQDLYVRVDVTSLGKRRQNKYSFELTARSTYFEEAAGGLVLDDSRINLELLLFHLNTIATATNNFSIENKLGEGGFGPVYKGILYDGKEIAVKRLSKFSGQGVEEFKNEVLLIAKLQHRNLVKILGCCFEGEEKILIYEYLPNKSLDSFIFNETRRAILSWTRRFEIILGIARGLLYLHEDSRLRIIHRDLKASNVLLDNSLNPKIADFGMARIFRGEQTEANTKRVVGTYGYMSPEYAMEGLFSIKSDVYSFGVLLLEIITGKKNAGSYEKYPYSNLIGHVWELWKEGRAVKIIDSSIGESYLVSEIIRCIQIALLCVQEFATDRPTMSAVVSMLSNDAALPSPRRPAFLLKTMSPSGDSSSNKGGCSVNDVTCTIVEAR</sequence>
<dbReference type="PROSITE" id="PS50948">
    <property type="entry name" value="PAN"/>
    <property type="match status" value="1"/>
</dbReference>
<keyword evidence="3 18" id="KW-0723">Serine/threonine-protein kinase</keyword>
<dbReference type="SMART" id="SM00220">
    <property type="entry name" value="S_TKc"/>
    <property type="match status" value="1"/>
</dbReference>
<keyword evidence="2" id="KW-1003">Cell membrane</keyword>
<dbReference type="InterPro" id="IPR021820">
    <property type="entry name" value="S-locus_recpt_kinase_C"/>
</dbReference>
<keyword evidence="15" id="KW-0325">Glycoprotein</keyword>
<dbReference type="OMA" id="KTWHESG"/>
<gene>
    <name evidence="23" type="ORF">RchiOBHm_Chr5g0035541</name>
</gene>
<dbReference type="InterPro" id="IPR000719">
    <property type="entry name" value="Prot_kinase_dom"/>
</dbReference>
<comment type="subcellular location">
    <subcellularLocation>
        <location evidence="1">Cell membrane</location>
        <topology evidence="1">Single-pass type I membrane protein</topology>
    </subcellularLocation>
</comment>
<dbReference type="PIRSF" id="PIRSF000641">
    <property type="entry name" value="SRK"/>
    <property type="match status" value="1"/>
</dbReference>
<evidence type="ECO:0000259" key="21">
    <source>
        <dbReference type="PROSITE" id="PS50927"/>
    </source>
</evidence>
<comment type="catalytic activity">
    <reaction evidence="17 18">
        <text>L-seryl-[protein] + ATP = O-phospho-L-seryl-[protein] + ADP + H(+)</text>
        <dbReference type="Rhea" id="RHEA:17989"/>
        <dbReference type="Rhea" id="RHEA-COMP:9863"/>
        <dbReference type="Rhea" id="RHEA-COMP:11604"/>
        <dbReference type="ChEBI" id="CHEBI:15378"/>
        <dbReference type="ChEBI" id="CHEBI:29999"/>
        <dbReference type="ChEBI" id="CHEBI:30616"/>
        <dbReference type="ChEBI" id="CHEBI:83421"/>
        <dbReference type="ChEBI" id="CHEBI:456216"/>
        <dbReference type="EC" id="2.7.11.1"/>
    </reaction>
</comment>
<keyword evidence="8 18" id="KW-0547">Nucleotide-binding</keyword>
<dbReference type="PROSITE" id="PS50011">
    <property type="entry name" value="PROTEIN_KINASE_DOM"/>
    <property type="match status" value="1"/>
</dbReference>
<dbReference type="CDD" id="cd00028">
    <property type="entry name" value="B_lectin"/>
    <property type="match status" value="1"/>
</dbReference>
<dbReference type="FunFam" id="2.90.10.10:FF:000029">
    <property type="entry name" value="G-type lectin S-receptor-like serine/threonine-protein kinase"/>
    <property type="match status" value="1"/>
</dbReference>
<dbReference type="InterPro" id="IPR001245">
    <property type="entry name" value="Ser-Thr/Tyr_kinase_cat_dom"/>
</dbReference>
<dbReference type="SUPFAM" id="SSF56112">
    <property type="entry name" value="Protein kinase-like (PK-like)"/>
    <property type="match status" value="1"/>
</dbReference>
<name>A0A2P6QB88_ROSCH</name>
<dbReference type="CDD" id="cd14066">
    <property type="entry name" value="STKc_IRAK"/>
    <property type="match status" value="1"/>
</dbReference>
<dbReference type="Pfam" id="PF00954">
    <property type="entry name" value="S_locus_glycop"/>
    <property type="match status" value="1"/>
</dbReference>
<dbReference type="InterPro" id="IPR008271">
    <property type="entry name" value="Ser/Thr_kinase_AS"/>
</dbReference>
<evidence type="ECO:0000313" key="24">
    <source>
        <dbReference type="Proteomes" id="UP000238479"/>
    </source>
</evidence>
<dbReference type="Gramene" id="PRQ31439">
    <property type="protein sequence ID" value="PRQ31439"/>
    <property type="gene ID" value="RchiOBHm_Chr5g0035541"/>
</dbReference>
<evidence type="ECO:0000256" key="15">
    <source>
        <dbReference type="ARBA" id="ARBA00023180"/>
    </source>
</evidence>
<evidence type="ECO:0000259" key="20">
    <source>
        <dbReference type="PROSITE" id="PS50011"/>
    </source>
</evidence>
<reference evidence="23 24" key="1">
    <citation type="journal article" date="2018" name="Nat. Genet.">
        <title>The Rosa genome provides new insights in the design of modern roses.</title>
        <authorList>
            <person name="Bendahmane M."/>
        </authorList>
    </citation>
    <scope>NUCLEOTIDE SEQUENCE [LARGE SCALE GENOMIC DNA]</scope>
    <source>
        <strain evidence="24">cv. Old Blush</strain>
    </source>
</reference>
<dbReference type="EMBL" id="PDCK01000043">
    <property type="protein sequence ID" value="PRQ31439.1"/>
    <property type="molecule type" value="Genomic_DNA"/>
</dbReference>
<feature type="domain" description="Apple" evidence="22">
    <location>
        <begin position="337"/>
        <end position="418"/>
    </location>
</feature>
<dbReference type="GO" id="GO:0005524">
    <property type="term" value="F:ATP binding"/>
    <property type="evidence" value="ECO:0007669"/>
    <property type="project" value="UniProtKB-KW"/>
</dbReference>
<accession>A0A2P6QB88</accession>
<protein>
    <recommendedName>
        <fullName evidence="18">Receptor-like serine/threonine-protein kinase</fullName>
        <ecNumber evidence="18">2.7.11.1</ecNumber>
    </recommendedName>
</protein>
<evidence type="ECO:0000313" key="23">
    <source>
        <dbReference type="EMBL" id="PRQ31439.1"/>
    </source>
</evidence>
<evidence type="ECO:0000256" key="4">
    <source>
        <dbReference type="ARBA" id="ARBA00022679"/>
    </source>
</evidence>
<feature type="chain" id="PRO_5015113413" description="Receptor-like serine/threonine-protein kinase" evidence="19">
    <location>
        <begin position="24"/>
        <end position="790"/>
    </location>
</feature>
<dbReference type="EC" id="2.7.11.1" evidence="18"/>
<dbReference type="Gene3D" id="3.30.200.20">
    <property type="entry name" value="Phosphorylase Kinase, domain 1"/>
    <property type="match status" value="1"/>
</dbReference>
<evidence type="ECO:0000256" key="18">
    <source>
        <dbReference type="PIRNR" id="PIRNR000641"/>
    </source>
</evidence>
<evidence type="ECO:0000256" key="12">
    <source>
        <dbReference type="ARBA" id="ARBA00023136"/>
    </source>
</evidence>
<dbReference type="InterPro" id="IPR003609">
    <property type="entry name" value="Pan_app"/>
</dbReference>
<keyword evidence="5" id="KW-0812">Transmembrane</keyword>
<dbReference type="Gene3D" id="1.10.510.10">
    <property type="entry name" value="Transferase(Phosphotransferase) domain 1"/>
    <property type="match status" value="1"/>
</dbReference>